<keyword evidence="2" id="KW-0479">Metal-binding</keyword>
<reference evidence="5 6" key="1">
    <citation type="journal article" date="2016" name="Nat. Commun.">
        <title>Thousands of microbial genomes shed light on interconnected biogeochemical processes in an aquifer system.</title>
        <authorList>
            <person name="Anantharaman K."/>
            <person name="Brown C.T."/>
            <person name="Hug L.A."/>
            <person name="Sharon I."/>
            <person name="Castelle C.J."/>
            <person name="Probst A.J."/>
            <person name="Thomas B.C."/>
            <person name="Singh A."/>
            <person name="Wilkins M.J."/>
            <person name="Karaoz U."/>
            <person name="Brodie E.L."/>
            <person name="Williams K.H."/>
            <person name="Hubbard S.S."/>
            <person name="Banfield J.F."/>
        </authorList>
    </citation>
    <scope>NUCLEOTIDE SEQUENCE [LARGE SCALE GENOMIC DNA]</scope>
</reference>
<sequence length="371" mass="41875">MVNTLQEQSTDIYTEYVRDWKEKGGKVLGYACIATPVEVIEAAGILPYRIKAFGHPDTELGDAYLARFNCRFCRSCLQLGLDGTYDFLDGLLETNGCDHLRGMFENWQHVIKHDFFHYLKVPHFVRDDSLDYFEEELALMCQAICEHFEVDINEQKLSQAIATYDDIQAKLKKLYELRERSDPAVSGAEVMRIICTGSSMRGEDFNALLDKILAEKAAAKLPASRARMILLGSATDEIDLVADMESQGAFIATDALCFGSRSFWSKSGESTEPVRLLAEKYLSNLFCPRMFAEYDKRREFILQTAERANVDGAVIVYNKFCDLHGVEAVSLRMDLEKNGIPVLVLEKDYGSKADSGRIKTRVQAFLERIGG</sequence>
<dbReference type="STRING" id="1797197.A2Y75_02075"/>
<proteinExistence type="inferred from homology"/>
<protein>
    <recommendedName>
        <fullName evidence="7">2-hydroxyacyl-CoA dehydratase</fullName>
    </recommendedName>
</protein>
<dbReference type="InterPro" id="IPR010327">
    <property type="entry name" value="FldB/FldC_alpha/beta"/>
</dbReference>
<dbReference type="Gene3D" id="1.20.1270.370">
    <property type="match status" value="1"/>
</dbReference>
<dbReference type="GO" id="GO:0051536">
    <property type="term" value="F:iron-sulfur cluster binding"/>
    <property type="evidence" value="ECO:0007669"/>
    <property type="project" value="UniProtKB-KW"/>
</dbReference>
<name>A0A1F2WTN7_9ACTN</name>
<dbReference type="Gene3D" id="3.40.50.11900">
    <property type="match status" value="1"/>
</dbReference>
<evidence type="ECO:0000313" key="6">
    <source>
        <dbReference type="Proteomes" id="UP000177876"/>
    </source>
</evidence>
<dbReference type="PANTHER" id="PTHR30548:SF5">
    <property type="entry name" value="SUBUNIT OF OXYGEN-SENSITIVE 2-HYDROXYISOCAPROYL-COA DEHYDRATASE"/>
    <property type="match status" value="1"/>
</dbReference>
<dbReference type="GO" id="GO:0016836">
    <property type="term" value="F:hydro-lyase activity"/>
    <property type="evidence" value="ECO:0007669"/>
    <property type="project" value="UniProtKB-ARBA"/>
</dbReference>
<keyword evidence="4" id="KW-0411">Iron-sulfur</keyword>
<dbReference type="Proteomes" id="UP000177876">
    <property type="component" value="Unassembled WGS sequence"/>
</dbReference>
<gene>
    <name evidence="5" type="ORF">A2Y75_02075</name>
</gene>
<evidence type="ECO:0000256" key="1">
    <source>
        <dbReference type="ARBA" id="ARBA00005806"/>
    </source>
</evidence>
<dbReference type="Gene3D" id="3.40.50.11890">
    <property type="match status" value="1"/>
</dbReference>
<comment type="caution">
    <text evidence="5">The sequence shown here is derived from an EMBL/GenBank/DDBJ whole genome shotgun (WGS) entry which is preliminary data.</text>
</comment>
<keyword evidence="3" id="KW-0408">Iron</keyword>
<dbReference type="EMBL" id="MELK01000006">
    <property type="protein sequence ID" value="OFW60096.1"/>
    <property type="molecule type" value="Genomic_DNA"/>
</dbReference>
<evidence type="ECO:0000256" key="2">
    <source>
        <dbReference type="ARBA" id="ARBA00022723"/>
    </source>
</evidence>
<evidence type="ECO:0000256" key="3">
    <source>
        <dbReference type="ARBA" id="ARBA00023004"/>
    </source>
</evidence>
<dbReference type="Pfam" id="PF06050">
    <property type="entry name" value="HGD-D"/>
    <property type="match status" value="1"/>
</dbReference>
<evidence type="ECO:0000256" key="4">
    <source>
        <dbReference type="ARBA" id="ARBA00023014"/>
    </source>
</evidence>
<evidence type="ECO:0008006" key="7">
    <source>
        <dbReference type="Google" id="ProtNLM"/>
    </source>
</evidence>
<dbReference type="PANTHER" id="PTHR30548">
    <property type="entry name" value="2-HYDROXYGLUTARYL-COA DEHYDRATASE, D-COMPONENT-RELATED"/>
    <property type="match status" value="1"/>
</dbReference>
<organism evidence="5 6">
    <name type="scientific">Candidatus Solincola sediminis</name>
    <dbReference type="NCBI Taxonomy" id="1797199"/>
    <lineage>
        <taxon>Bacteria</taxon>
        <taxon>Bacillati</taxon>
        <taxon>Actinomycetota</taxon>
        <taxon>Candidatus Geothermincolia</taxon>
        <taxon>Candidatus Geothermincolales</taxon>
        <taxon>Candidatus Geothermincolaceae</taxon>
        <taxon>Candidatus Solincola</taxon>
    </lineage>
</organism>
<comment type="similarity">
    <text evidence="1">Belongs to the FldB/FldC dehydratase alpha/beta subunit family.</text>
</comment>
<evidence type="ECO:0000313" key="5">
    <source>
        <dbReference type="EMBL" id="OFW60096.1"/>
    </source>
</evidence>
<dbReference type="AlphaFoldDB" id="A0A1F2WTN7"/>
<accession>A0A1F2WTN7</accession>
<dbReference type="GO" id="GO:0046872">
    <property type="term" value="F:metal ion binding"/>
    <property type="evidence" value="ECO:0007669"/>
    <property type="project" value="UniProtKB-KW"/>
</dbReference>